<feature type="region of interest" description="Disordered" evidence="1">
    <location>
        <begin position="29"/>
        <end position="100"/>
    </location>
</feature>
<sequence>MPSANVPTAPAHIPAWKRLGLKLKSAQDSSALAGELSIEPNTSKRKRPDTTADDTPAKKSRRSANLLRQSESQVPVTPQLTRKKSVTFTPETKAEDGDSIKQLFNSWVAEQKSTDLSFQFSNSAPVFKTPEAPRVEEEVDPNLDEKERRVKRVKQPKPEKPQKSKQPKKPAKVTKPPVPSSRPFLAYLKEYCESRNTWKFNKNHQNHLLRNAFDLEVIPSDHTHHLFEYVRGLQGGVRTRLRDTALAIKVKDQEDGTAVIESTMAERQQRDYDLAMKEHVAEMTALNAPSSMGYEEGVLLGLSDRAMAKRVAKRLRAERVLEELASSPDGTGASAANGDDDESSQKRLRYSDDTPQLKAPRKRKQRTAAEDDSSSSSDDSSDSDEDSSDDSAEQEDQGEDGDDDTSSSSSSSSSESNSEEGNSDDSSEESSEESDSE</sequence>
<feature type="region of interest" description="Disordered" evidence="1">
    <location>
        <begin position="323"/>
        <end position="437"/>
    </location>
</feature>
<feature type="compositionally biased region" description="Basic and acidic residues" evidence="1">
    <location>
        <begin position="343"/>
        <end position="352"/>
    </location>
</feature>
<feature type="region of interest" description="Disordered" evidence="1">
    <location>
        <begin position="129"/>
        <end position="179"/>
    </location>
</feature>
<proteinExistence type="predicted"/>
<evidence type="ECO:0000259" key="2">
    <source>
        <dbReference type="Pfam" id="PF10180"/>
    </source>
</evidence>
<gene>
    <name evidence="3" type="ORF">PAC_10357</name>
</gene>
<reference evidence="3 4" key="1">
    <citation type="submission" date="2016-03" db="EMBL/GenBank/DDBJ databases">
        <authorList>
            <person name="Ploux O."/>
        </authorList>
    </citation>
    <scope>NUCLEOTIDE SEQUENCE [LARGE SCALE GENOMIC DNA]</scope>
    <source>
        <strain evidence="3 4">UAMH 11012</strain>
    </source>
</reference>
<keyword evidence="4" id="KW-1185">Reference proteome</keyword>
<feature type="compositionally biased region" description="Acidic residues" evidence="1">
    <location>
        <begin position="379"/>
        <end position="405"/>
    </location>
</feature>
<protein>
    <submittedName>
        <fullName evidence="3">Related to SRP40 Suppressor of mutant AC40 of RNA polymerase I and III</fullName>
    </submittedName>
</protein>
<dbReference type="STRING" id="576137.A0A1L7X613"/>
<feature type="domain" description="WKF" evidence="2">
    <location>
        <begin position="186"/>
        <end position="247"/>
    </location>
</feature>
<dbReference type="OrthoDB" id="10261563at2759"/>
<name>A0A1L7X613_9HELO</name>
<dbReference type="EMBL" id="FJOG01000016">
    <property type="protein sequence ID" value="CZR60461.1"/>
    <property type="molecule type" value="Genomic_DNA"/>
</dbReference>
<accession>A0A1L7X613</accession>
<evidence type="ECO:0000313" key="3">
    <source>
        <dbReference type="EMBL" id="CZR60461.1"/>
    </source>
</evidence>
<dbReference type="PANTHER" id="PTHR22306">
    <property type="entry name" value="CHROMOSOME 7 OPEN READING FRAME 50"/>
    <property type="match status" value="1"/>
</dbReference>
<feature type="compositionally biased region" description="Low complexity" evidence="1">
    <location>
        <begin position="406"/>
        <end position="416"/>
    </location>
</feature>
<dbReference type="Pfam" id="PF10180">
    <property type="entry name" value="WKF"/>
    <property type="match status" value="1"/>
</dbReference>
<organism evidence="3 4">
    <name type="scientific">Phialocephala subalpina</name>
    <dbReference type="NCBI Taxonomy" id="576137"/>
    <lineage>
        <taxon>Eukaryota</taxon>
        <taxon>Fungi</taxon>
        <taxon>Dikarya</taxon>
        <taxon>Ascomycota</taxon>
        <taxon>Pezizomycotina</taxon>
        <taxon>Leotiomycetes</taxon>
        <taxon>Helotiales</taxon>
        <taxon>Mollisiaceae</taxon>
        <taxon>Phialocephala</taxon>
        <taxon>Phialocephala fortinii species complex</taxon>
    </lineage>
</organism>
<dbReference type="Proteomes" id="UP000184330">
    <property type="component" value="Unassembled WGS sequence"/>
</dbReference>
<evidence type="ECO:0000256" key="1">
    <source>
        <dbReference type="SAM" id="MobiDB-lite"/>
    </source>
</evidence>
<evidence type="ECO:0000313" key="4">
    <source>
        <dbReference type="Proteomes" id="UP000184330"/>
    </source>
</evidence>
<dbReference type="PANTHER" id="PTHR22306:SF2">
    <property type="entry name" value="CHROMOSOME 7 OPEN READING FRAME 50"/>
    <property type="match status" value="1"/>
</dbReference>
<dbReference type="InterPro" id="IPR019327">
    <property type="entry name" value="WKF"/>
</dbReference>
<feature type="compositionally biased region" description="Polar residues" evidence="1">
    <location>
        <begin position="66"/>
        <end position="90"/>
    </location>
</feature>
<feature type="compositionally biased region" description="Acidic residues" evidence="1">
    <location>
        <begin position="417"/>
        <end position="437"/>
    </location>
</feature>
<feature type="compositionally biased region" description="Basic residues" evidence="1">
    <location>
        <begin position="163"/>
        <end position="172"/>
    </location>
</feature>
<dbReference type="AlphaFoldDB" id="A0A1L7X613"/>